<proteinExistence type="predicted"/>
<evidence type="ECO:0000256" key="3">
    <source>
        <dbReference type="ARBA" id="ARBA00022827"/>
    </source>
</evidence>
<dbReference type="InterPro" id="IPR004113">
    <property type="entry name" value="FAD-bd_oxidored_4_C"/>
</dbReference>
<dbReference type="RefSeq" id="WP_316969905.1">
    <property type="nucleotide sequence ID" value="NZ_JARFPL010000053.1"/>
</dbReference>
<dbReference type="PANTHER" id="PTHR42934:SF1">
    <property type="entry name" value="GLYCOLATE OXIDASE SUBUNIT GLCD"/>
    <property type="match status" value="1"/>
</dbReference>
<evidence type="ECO:0000313" key="7">
    <source>
        <dbReference type="Proteomes" id="UP001215956"/>
    </source>
</evidence>
<evidence type="ECO:0000259" key="5">
    <source>
        <dbReference type="PROSITE" id="PS51387"/>
    </source>
</evidence>
<dbReference type="Pfam" id="PF02913">
    <property type="entry name" value="FAD-oxidase_C"/>
    <property type="match status" value="1"/>
</dbReference>
<gene>
    <name evidence="6" type="ORF">P0O24_11520</name>
</gene>
<evidence type="ECO:0000256" key="2">
    <source>
        <dbReference type="ARBA" id="ARBA00022630"/>
    </source>
</evidence>
<dbReference type="InterPro" id="IPR016166">
    <property type="entry name" value="FAD-bd_PCMH"/>
</dbReference>
<dbReference type="SUPFAM" id="SSF55103">
    <property type="entry name" value="FAD-linked oxidases, C-terminal domain"/>
    <property type="match status" value="1"/>
</dbReference>
<accession>A0ABT5XHL7</accession>
<name>A0ABT5XHL7_9EURY</name>
<dbReference type="Gene3D" id="3.30.465.10">
    <property type="match status" value="1"/>
</dbReference>
<evidence type="ECO:0000256" key="4">
    <source>
        <dbReference type="ARBA" id="ARBA00023002"/>
    </source>
</evidence>
<evidence type="ECO:0000313" key="6">
    <source>
        <dbReference type="EMBL" id="MDF0594209.1"/>
    </source>
</evidence>
<dbReference type="InterPro" id="IPR036318">
    <property type="entry name" value="FAD-bd_PCMH-like_sf"/>
</dbReference>
<sequence>MDIIDKLRDIVGERATASPAERLCYSSDASMVSGTPDYVVRPLSTAEVSDVVGLAAAEGVPVTARGAGTGLAGGAVALRGGIVLDLSGMDRIVEMDLANLAVVVEPGVVQARLNERLRPHGFFFPPDPGSANFCTLGGLIANNGSGMRSVKYGTTRNYVLDLEVVLADGSVVRTGSRTLKAAAGYDLTRLFIGSEGTLGVITQAVLRVAPLPKARRLVIASFSSAEEAGRAVAATFASGIVPSACEILDRTTVAVLRRCDPGLRLPDGDVLLFEVDGSEGAVVEAAEEIAAVCSPTASSVMTASGEKEMEEIWAARRLVGAAVSRLDPTKSRIYVGEDVGVPIKEIPALIREVAEISERFRLPAMKYGHIGDGNLHVALFIDVLDAREWARLEGAADAIHRAAIRLGGTVSSEHGIGAARAEYMMEQVGSGALSVMRAIKRALDPKGIMNPGKLGLDDDHGPPSGGEG</sequence>
<dbReference type="PANTHER" id="PTHR42934">
    <property type="entry name" value="GLYCOLATE OXIDASE SUBUNIT GLCD"/>
    <property type="match status" value="1"/>
</dbReference>
<evidence type="ECO:0000256" key="1">
    <source>
        <dbReference type="ARBA" id="ARBA00001974"/>
    </source>
</evidence>
<dbReference type="InterPro" id="IPR051914">
    <property type="entry name" value="FAD-linked_OxidoTrans_Type4"/>
</dbReference>
<keyword evidence="4" id="KW-0560">Oxidoreductase</keyword>
<feature type="domain" description="FAD-binding PCMH-type" evidence="5">
    <location>
        <begin position="32"/>
        <end position="211"/>
    </location>
</feature>
<dbReference type="InterPro" id="IPR016171">
    <property type="entry name" value="Vanillyl_alc_oxidase_C-sub2"/>
</dbReference>
<dbReference type="PROSITE" id="PS51387">
    <property type="entry name" value="FAD_PCMH"/>
    <property type="match status" value="1"/>
</dbReference>
<organism evidence="6 7">
    <name type="scientific">Candidatus Methanocrinis alkalitolerans</name>
    <dbReference type="NCBI Taxonomy" id="3033395"/>
    <lineage>
        <taxon>Archaea</taxon>
        <taxon>Methanobacteriati</taxon>
        <taxon>Methanobacteriota</taxon>
        <taxon>Stenosarchaea group</taxon>
        <taxon>Methanomicrobia</taxon>
        <taxon>Methanotrichales</taxon>
        <taxon>Methanotrichaceae</taxon>
        <taxon>Methanocrinis</taxon>
    </lineage>
</organism>
<dbReference type="Gene3D" id="3.30.70.2740">
    <property type="match status" value="1"/>
</dbReference>
<keyword evidence="2" id="KW-0285">Flavoprotein</keyword>
<keyword evidence="7" id="KW-1185">Reference proteome</keyword>
<keyword evidence="3" id="KW-0274">FAD</keyword>
<reference evidence="6 7" key="1">
    <citation type="submission" date="2023-03" db="EMBL/GenBank/DDBJ databases">
        <title>Whole genome sequencing of Methanotrichaceae archaeon M04Ac.</title>
        <authorList>
            <person name="Khomyakova M.A."/>
            <person name="Merkel A.Y."/>
            <person name="Slobodkin A.I."/>
        </authorList>
    </citation>
    <scope>NUCLEOTIDE SEQUENCE [LARGE SCALE GENOMIC DNA]</scope>
    <source>
        <strain evidence="6 7">M04Ac</strain>
    </source>
</reference>
<dbReference type="InterPro" id="IPR006094">
    <property type="entry name" value="Oxid_FAD_bind_N"/>
</dbReference>
<dbReference type="Proteomes" id="UP001215956">
    <property type="component" value="Unassembled WGS sequence"/>
</dbReference>
<comment type="caution">
    <text evidence="6">The sequence shown here is derived from an EMBL/GenBank/DDBJ whole genome shotgun (WGS) entry which is preliminary data.</text>
</comment>
<dbReference type="EMBL" id="JARFPL010000053">
    <property type="protein sequence ID" value="MDF0594209.1"/>
    <property type="molecule type" value="Genomic_DNA"/>
</dbReference>
<protein>
    <submittedName>
        <fullName evidence="6">FAD-linked oxidase C-terminal domain-containing protein</fullName>
    </submittedName>
</protein>
<dbReference type="Gene3D" id="1.10.45.10">
    <property type="entry name" value="Vanillyl-alcohol Oxidase, Chain A, domain 4"/>
    <property type="match status" value="1"/>
</dbReference>
<dbReference type="SUPFAM" id="SSF56176">
    <property type="entry name" value="FAD-binding/transporter-associated domain-like"/>
    <property type="match status" value="1"/>
</dbReference>
<dbReference type="Pfam" id="PF01565">
    <property type="entry name" value="FAD_binding_4"/>
    <property type="match status" value="1"/>
</dbReference>
<dbReference type="InterPro" id="IPR016164">
    <property type="entry name" value="FAD-linked_Oxase-like_C"/>
</dbReference>
<dbReference type="InterPro" id="IPR016169">
    <property type="entry name" value="FAD-bd_PCMH_sub2"/>
</dbReference>
<comment type="cofactor">
    <cofactor evidence="1">
        <name>FAD</name>
        <dbReference type="ChEBI" id="CHEBI:57692"/>
    </cofactor>
</comment>